<name>A0ABD0QHC2_CIRMR</name>
<dbReference type="AlphaFoldDB" id="A0ABD0QHC2"/>
<proteinExistence type="predicted"/>
<evidence type="ECO:0000313" key="1">
    <source>
        <dbReference type="EMBL" id="KAL0185625.1"/>
    </source>
</evidence>
<dbReference type="Gene3D" id="3.40.50.11530">
    <property type="match status" value="1"/>
</dbReference>
<evidence type="ECO:0000313" key="2">
    <source>
        <dbReference type="Proteomes" id="UP001529510"/>
    </source>
</evidence>
<protein>
    <submittedName>
        <fullName evidence="1">Uncharacterized protein</fullName>
    </submittedName>
</protein>
<dbReference type="EMBL" id="JAMKFB020000008">
    <property type="protein sequence ID" value="KAL0185625.1"/>
    <property type="molecule type" value="Genomic_DNA"/>
</dbReference>
<sequence>RPVLLVCSSNDTAHVAAVCGLASGLQGELFMDVRLAHPLWLSWDPVGPPDAHQAFLRWRKRWVAGSETGLYSALEKKEQMCCDEEWMEKPLPCSPPPSPVCGREYAAITTAGVLD</sequence>
<organism evidence="1 2">
    <name type="scientific">Cirrhinus mrigala</name>
    <name type="common">Mrigala</name>
    <dbReference type="NCBI Taxonomy" id="683832"/>
    <lineage>
        <taxon>Eukaryota</taxon>
        <taxon>Metazoa</taxon>
        <taxon>Chordata</taxon>
        <taxon>Craniata</taxon>
        <taxon>Vertebrata</taxon>
        <taxon>Euteleostomi</taxon>
        <taxon>Actinopterygii</taxon>
        <taxon>Neopterygii</taxon>
        <taxon>Teleostei</taxon>
        <taxon>Ostariophysi</taxon>
        <taxon>Cypriniformes</taxon>
        <taxon>Cyprinidae</taxon>
        <taxon>Labeoninae</taxon>
        <taxon>Labeonini</taxon>
        <taxon>Cirrhinus</taxon>
    </lineage>
</organism>
<feature type="non-terminal residue" evidence="1">
    <location>
        <position position="1"/>
    </location>
</feature>
<comment type="caution">
    <text evidence="1">The sequence shown here is derived from an EMBL/GenBank/DDBJ whole genome shotgun (WGS) entry which is preliminary data.</text>
</comment>
<dbReference type="Proteomes" id="UP001529510">
    <property type="component" value="Unassembled WGS sequence"/>
</dbReference>
<keyword evidence="2" id="KW-1185">Reference proteome</keyword>
<reference evidence="1 2" key="1">
    <citation type="submission" date="2024-05" db="EMBL/GenBank/DDBJ databases">
        <title>Genome sequencing and assembly of Indian major carp, Cirrhinus mrigala (Hamilton, 1822).</title>
        <authorList>
            <person name="Mohindra V."/>
            <person name="Chowdhury L.M."/>
            <person name="Lal K."/>
            <person name="Jena J.K."/>
        </authorList>
    </citation>
    <scope>NUCLEOTIDE SEQUENCE [LARGE SCALE GENOMIC DNA]</scope>
    <source>
        <strain evidence="1">CM1030</strain>
        <tissue evidence="1">Blood</tissue>
    </source>
</reference>
<accession>A0ABD0QHC2</accession>
<gene>
    <name evidence="1" type="ORF">M9458_017295</name>
</gene>